<evidence type="ECO:0000313" key="2">
    <source>
        <dbReference type="EMBL" id="TWU59604.1"/>
    </source>
</evidence>
<protein>
    <submittedName>
        <fullName evidence="2">Uncharacterized protein</fullName>
    </submittedName>
</protein>
<reference evidence="2 3" key="1">
    <citation type="submission" date="2019-02" db="EMBL/GenBank/DDBJ databases">
        <title>Deep-cultivation of Planctomycetes and their phenomic and genomic characterization uncovers novel biology.</title>
        <authorList>
            <person name="Wiegand S."/>
            <person name="Jogler M."/>
            <person name="Boedeker C."/>
            <person name="Pinto D."/>
            <person name="Vollmers J."/>
            <person name="Rivas-Marin E."/>
            <person name="Kohn T."/>
            <person name="Peeters S.H."/>
            <person name="Heuer A."/>
            <person name="Rast P."/>
            <person name="Oberbeckmann S."/>
            <person name="Bunk B."/>
            <person name="Jeske O."/>
            <person name="Meyerdierks A."/>
            <person name="Storesund J.E."/>
            <person name="Kallscheuer N."/>
            <person name="Luecker S."/>
            <person name="Lage O.M."/>
            <person name="Pohl T."/>
            <person name="Merkel B.J."/>
            <person name="Hornburger P."/>
            <person name="Mueller R.-W."/>
            <person name="Bruemmer F."/>
            <person name="Labrenz M."/>
            <person name="Spormann A.M."/>
            <person name="Op Den Camp H."/>
            <person name="Overmann J."/>
            <person name="Amann R."/>
            <person name="Jetten M.S.M."/>
            <person name="Mascher T."/>
            <person name="Medema M.H."/>
            <person name="Devos D.P."/>
            <person name="Kaster A.-K."/>
            <person name="Ovreas L."/>
            <person name="Rohde M."/>
            <person name="Galperin M.Y."/>
            <person name="Jogler C."/>
        </authorList>
    </citation>
    <scope>NUCLEOTIDE SEQUENCE [LARGE SCALE GENOMIC DNA]</scope>
    <source>
        <strain evidence="2 3">V7</strain>
    </source>
</reference>
<sequence precursor="true">MKLVNFHFASFFGSLLLFASVAYGIGECKTNEGDPYGWVESDEETQEEAACQNQLPCIGQYQCANGAFPGIPTCQYKTRINYVAVGDCETQYGNSVQCDKCSGDGKRYCARVAFYSTRIGGACFTVCGYGNYYGGKCL</sequence>
<comment type="caution">
    <text evidence="2">The sequence shown here is derived from an EMBL/GenBank/DDBJ whole genome shotgun (WGS) entry which is preliminary data.</text>
</comment>
<dbReference type="EMBL" id="SJPZ01000005">
    <property type="protein sequence ID" value="TWU59604.1"/>
    <property type="molecule type" value="Genomic_DNA"/>
</dbReference>
<feature type="signal peptide" evidence="1">
    <location>
        <begin position="1"/>
        <end position="24"/>
    </location>
</feature>
<keyword evidence="1" id="KW-0732">Signal</keyword>
<dbReference type="Proteomes" id="UP000316476">
    <property type="component" value="Unassembled WGS sequence"/>
</dbReference>
<evidence type="ECO:0000256" key="1">
    <source>
        <dbReference type="SAM" id="SignalP"/>
    </source>
</evidence>
<organism evidence="2 3">
    <name type="scientific">Crateriforma conspicua</name>
    <dbReference type="NCBI Taxonomy" id="2527996"/>
    <lineage>
        <taxon>Bacteria</taxon>
        <taxon>Pseudomonadati</taxon>
        <taxon>Planctomycetota</taxon>
        <taxon>Planctomycetia</taxon>
        <taxon>Planctomycetales</taxon>
        <taxon>Planctomycetaceae</taxon>
        <taxon>Crateriforma</taxon>
    </lineage>
</organism>
<evidence type="ECO:0000313" key="3">
    <source>
        <dbReference type="Proteomes" id="UP000316476"/>
    </source>
</evidence>
<feature type="chain" id="PRO_5023129986" evidence="1">
    <location>
        <begin position="25"/>
        <end position="138"/>
    </location>
</feature>
<name>A0A5C6FIX1_9PLAN</name>
<dbReference type="AlphaFoldDB" id="A0A5C6FIX1"/>
<accession>A0A5C6FIX1</accession>
<proteinExistence type="predicted"/>
<gene>
    <name evidence="2" type="ORF">V7x_55140</name>
</gene>